<evidence type="ECO:0000256" key="4">
    <source>
        <dbReference type="ARBA" id="ARBA00022500"/>
    </source>
</evidence>
<keyword evidence="12" id="KW-0175">Coiled coil</keyword>
<accession>A0ABW9SV72</accession>
<evidence type="ECO:0000256" key="3">
    <source>
        <dbReference type="ARBA" id="ARBA00022481"/>
    </source>
</evidence>
<gene>
    <name evidence="17" type="ORF">GM655_17955</name>
</gene>
<dbReference type="InterPro" id="IPR035440">
    <property type="entry name" value="4HB_MCP_dom_sf"/>
</dbReference>
<proteinExistence type="inferred from homology"/>
<reference evidence="17 18" key="1">
    <citation type="submission" date="2019-11" db="EMBL/GenBank/DDBJ databases">
        <title>Type strains purchased from KCTC, JCM and DSMZ.</title>
        <authorList>
            <person name="Lu H."/>
        </authorList>
    </citation>
    <scope>NUCLEOTIDE SEQUENCE [LARGE SCALE GENOMIC DNA]</scope>
    <source>
        <strain evidence="17 18">DSM 103461</strain>
    </source>
</reference>
<evidence type="ECO:0000256" key="6">
    <source>
        <dbReference type="ARBA" id="ARBA00022692"/>
    </source>
</evidence>
<dbReference type="Pfam" id="PF00672">
    <property type="entry name" value="HAMP"/>
    <property type="match status" value="1"/>
</dbReference>
<feature type="transmembrane region" description="Helical" evidence="14">
    <location>
        <begin position="189"/>
        <end position="211"/>
    </location>
</feature>
<dbReference type="PROSITE" id="PS50885">
    <property type="entry name" value="HAMP"/>
    <property type="match status" value="1"/>
</dbReference>
<dbReference type="InterPro" id="IPR004089">
    <property type="entry name" value="MCPsignal_dom"/>
</dbReference>
<keyword evidence="7 14" id="KW-1133">Transmembrane helix</keyword>
<dbReference type="PRINTS" id="PR00260">
    <property type="entry name" value="CHEMTRNSDUCR"/>
</dbReference>
<feature type="domain" description="Methyl-accepting transducer" evidence="15">
    <location>
        <begin position="269"/>
        <end position="498"/>
    </location>
</feature>
<keyword evidence="3" id="KW-0488">Methylation</keyword>
<keyword evidence="6 14" id="KW-0812">Transmembrane</keyword>
<comment type="caution">
    <text evidence="17">The sequence shown here is derived from an EMBL/GenBank/DDBJ whole genome shotgun (WGS) entry which is preliminary data.</text>
</comment>
<evidence type="ECO:0000256" key="11">
    <source>
        <dbReference type="PROSITE-ProRule" id="PRU00284"/>
    </source>
</evidence>
<name>A0ABW9SV72_9BURK</name>
<comment type="subcellular location">
    <subcellularLocation>
        <location evidence="1">Cell inner membrane</location>
        <topology evidence="1">Multi-pass membrane protein</topology>
    </subcellularLocation>
</comment>
<dbReference type="Gene3D" id="1.10.287.950">
    <property type="entry name" value="Methyl-accepting chemotaxis protein"/>
    <property type="match status" value="1"/>
</dbReference>
<evidence type="ECO:0000256" key="7">
    <source>
        <dbReference type="ARBA" id="ARBA00022989"/>
    </source>
</evidence>
<dbReference type="SUPFAM" id="SSF47170">
    <property type="entry name" value="Aspartate receptor, ligand-binding domain"/>
    <property type="match status" value="1"/>
</dbReference>
<keyword evidence="8 14" id="KW-0472">Membrane</keyword>
<evidence type="ECO:0000256" key="13">
    <source>
        <dbReference type="SAM" id="MobiDB-lite"/>
    </source>
</evidence>
<evidence type="ECO:0000256" key="12">
    <source>
        <dbReference type="SAM" id="Coils"/>
    </source>
</evidence>
<keyword evidence="2" id="KW-1003">Cell membrane</keyword>
<evidence type="ECO:0000256" key="8">
    <source>
        <dbReference type="ARBA" id="ARBA00023136"/>
    </source>
</evidence>
<evidence type="ECO:0000259" key="16">
    <source>
        <dbReference type="PROSITE" id="PS50885"/>
    </source>
</evidence>
<dbReference type="PROSITE" id="PS50111">
    <property type="entry name" value="CHEMOTAXIS_TRANSDUC_2"/>
    <property type="match status" value="1"/>
</dbReference>
<feature type="compositionally biased region" description="Low complexity" evidence="13">
    <location>
        <begin position="552"/>
        <end position="576"/>
    </location>
</feature>
<evidence type="ECO:0000256" key="9">
    <source>
        <dbReference type="ARBA" id="ARBA00023224"/>
    </source>
</evidence>
<evidence type="ECO:0000313" key="18">
    <source>
        <dbReference type="Proteomes" id="UP000735592"/>
    </source>
</evidence>
<dbReference type="PANTHER" id="PTHR43531:SF14">
    <property type="entry name" value="METHYL-ACCEPTING CHEMOTAXIS PROTEIN I-RELATED"/>
    <property type="match status" value="1"/>
</dbReference>
<dbReference type="InterPro" id="IPR004090">
    <property type="entry name" value="Chemotax_Me-accpt_rcpt"/>
</dbReference>
<evidence type="ECO:0000259" key="15">
    <source>
        <dbReference type="PROSITE" id="PS50111"/>
    </source>
</evidence>
<dbReference type="PANTHER" id="PTHR43531">
    <property type="entry name" value="PROTEIN ICFG"/>
    <property type="match status" value="1"/>
</dbReference>
<dbReference type="Proteomes" id="UP000735592">
    <property type="component" value="Unassembled WGS sequence"/>
</dbReference>
<keyword evidence="4" id="KW-0145">Chemotaxis</keyword>
<protein>
    <submittedName>
        <fullName evidence="17">HAMP domain-containing protein</fullName>
    </submittedName>
</protein>
<evidence type="ECO:0000256" key="1">
    <source>
        <dbReference type="ARBA" id="ARBA00004429"/>
    </source>
</evidence>
<keyword evidence="9 11" id="KW-0807">Transducer</keyword>
<dbReference type="CDD" id="cd06225">
    <property type="entry name" value="HAMP"/>
    <property type="match status" value="1"/>
</dbReference>
<feature type="domain" description="HAMP" evidence="16">
    <location>
        <begin position="212"/>
        <end position="264"/>
    </location>
</feature>
<keyword evidence="5" id="KW-0997">Cell inner membrane</keyword>
<dbReference type="InterPro" id="IPR003660">
    <property type="entry name" value="HAMP_dom"/>
</dbReference>
<evidence type="ECO:0000313" key="17">
    <source>
        <dbReference type="EMBL" id="MTW34692.1"/>
    </source>
</evidence>
<dbReference type="SMART" id="SM00283">
    <property type="entry name" value="MA"/>
    <property type="match status" value="1"/>
</dbReference>
<evidence type="ECO:0000256" key="5">
    <source>
        <dbReference type="ARBA" id="ARBA00022519"/>
    </source>
</evidence>
<dbReference type="RefSeq" id="WP_155436053.1">
    <property type="nucleotide sequence ID" value="NZ_JBHLXK010000006.1"/>
</dbReference>
<feature type="coiled-coil region" evidence="12">
    <location>
        <begin position="469"/>
        <end position="507"/>
    </location>
</feature>
<keyword evidence="18" id="KW-1185">Reference proteome</keyword>
<dbReference type="CDD" id="cd11386">
    <property type="entry name" value="MCP_signal"/>
    <property type="match status" value="1"/>
</dbReference>
<dbReference type="EMBL" id="WNKW01000005">
    <property type="protein sequence ID" value="MTW34692.1"/>
    <property type="molecule type" value="Genomic_DNA"/>
</dbReference>
<organism evidence="17 18">
    <name type="scientific">Pseudoduganella danionis</name>
    <dbReference type="NCBI Taxonomy" id="1890295"/>
    <lineage>
        <taxon>Bacteria</taxon>
        <taxon>Pseudomonadati</taxon>
        <taxon>Pseudomonadota</taxon>
        <taxon>Betaproteobacteria</taxon>
        <taxon>Burkholderiales</taxon>
        <taxon>Oxalobacteraceae</taxon>
        <taxon>Telluria group</taxon>
        <taxon>Pseudoduganella</taxon>
    </lineage>
</organism>
<dbReference type="SMART" id="SM00304">
    <property type="entry name" value="HAMP"/>
    <property type="match status" value="1"/>
</dbReference>
<dbReference type="InterPro" id="IPR003122">
    <property type="entry name" value="Tar_rcpt_lig-bd"/>
</dbReference>
<comment type="similarity">
    <text evidence="10">Belongs to the methyl-accepting chemotaxis (MCP) protein family.</text>
</comment>
<dbReference type="Pfam" id="PF02203">
    <property type="entry name" value="TarH"/>
    <property type="match status" value="1"/>
</dbReference>
<feature type="region of interest" description="Disordered" evidence="13">
    <location>
        <begin position="552"/>
        <end position="585"/>
    </location>
</feature>
<evidence type="ECO:0000256" key="10">
    <source>
        <dbReference type="ARBA" id="ARBA00029447"/>
    </source>
</evidence>
<sequence>MFDRLTIRTRLTGTIALLALLMLFLGARGIFELRKSNEILKDVYGNSMVSMKAIYESQIQLDRARLSLDRVALDLDNAASQDPLKKAQDFIDGNEKFWKSYLTLPFGPGEKELADKAEANRQALIKEGLQPAIKALTDKNQDEIRRLMLGEITRLFRLYIEGNEKLTAYQLDITGKHYAESQADYSRSMMLSIVAVVIGLGLAGVSGLMLLRAVMHPLDETRTHFEAMAQGNLSNQIDQSRDDEMGAMMVGLKHMQERLAGTVRSVREGSDAIATASSEIAAGNLDLSRRTEQQAASLEETASSLEELTSTVRQNSENARQASALATSASEIAIKGGELVSRVVDTMGSITESSDKIADIIGVIDGIAFQTNILALNAAVEAARAGEQGRGFAVVATEVRNLAQRSAAAAKDIKALITDSVEKVGSGSALVNETGSTMNEIVSSVGRVTSIISEISEAGREQEIGIEQINQAVAEMDNVTQQNAALVEQAAAASQAMQEQAANLAQMVAVFQIAGDTQRHGIARASAPAAASTAPARRSAIARPARAAIKASVPAAQASSSASSASAGKASRSASKAAEDEWEEF</sequence>
<evidence type="ECO:0000256" key="2">
    <source>
        <dbReference type="ARBA" id="ARBA00022475"/>
    </source>
</evidence>
<evidence type="ECO:0000256" key="14">
    <source>
        <dbReference type="SAM" id="Phobius"/>
    </source>
</evidence>
<dbReference type="InterPro" id="IPR051310">
    <property type="entry name" value="MCP_chemotaxis"/>
</dbReference>
<dbReference type="Pfam" id="PF00015">
    <property type="entry name" value="MCPsignal"/>
    <property type="match status" value="1"/>
</dbReference>
<dbReference type="SUPFAM" id="SSF58104">
    <property type="entry name" value="Methyl-accepting chemotaxis protein (MCP) signaling domain"/>
    <property type="match status" value="1"/>
</dbReference>